<evidence type="ECO:0000256" key="3">
    <source>
        <dbReference type="ARBA" id="ARBA00023163"/>
    </source>
</evidence>
<dbReference type="AlphaFoldDB" id="A0A8H3FN97"/>
<evidence type="ECO:0000256" key="2">
    <source>
        <dbReference type="ARBA" id="ARBA00023015"/>
    </source>
</evidence>
<keyword evidence="2" id="KW-0805">Transcription regulation</keyword>
<feature type="compositionally biased region" description="Basic and acidic residues" evidence="5">
    <location>
        <begin position="320"/>
        <end position="343"/>
    </location>
</feature>
<dbReference type="InterPro" id="IPR024738">
    <property type="entry name" value="Hfi1/Tada1"/>
</dbReference>
<dbReference type="GO" id="GO:0000124">
    <property type="term" value="C:SAGA complex"/>
    <property type="evidence" value="ECO:0007669"/>
    <property type="project" value="UniProtKB-ARBA"/>
</dbReference>
<organism evidence="6 7">
    <name type="scientific">Heterodermia speciosa</name>
    <dbReference type="NCBI Taxonomy" id="116794"/>
    <lineage>
        <taxon>Eukaryota</taxon>
        <taxon>Fungi</taxon>
        <taxon>Dikarya</taxon>
        <taxon>Ascomycota</taxon>
        <taxon>Pezizomycotina</taxon>
        <taxon>Lecanoromycetes</taxon>
        <taxon>OSLEUM clade</taxon>
        <taxon>Lecanoromycetidae</taxon>
        <taxon>Caliciales</taxon>
        <taxon>Physciaceae</taxon>
        <taxon>Heterodermia</taxon>
    </lineage>
</organism>
<dbReference type="PANTHER" id="PTHR21277">
    <property type="entry name" value="TRANSCRIPTIONAL ADAPTER 1"/>
    <property type="match status" value="1"/>
</dbReference>
<feature type="region of interest" description="Disordered" evidence="5">
    <location>
        <begin position="286"/>
        <end position="343"/>
    </location>
</feature>
<protein>
    <submittedName>
        <fullName evidence="6">Transcriptional coactivator hfi1/ADA1</fullName>
    </submittedName>
</protein>
<dbReference type="GO" id="GO:0006357">
    <property type="term" value="P:regulation of transcription by RNA polymerase II"/>
    <property type="evidence" value="ECO:0007669"/>
    <property type="project" value="TreeGrafter"/>
</dbReference>
<comment type="caution">
    <text evidence="6">The sequence shown here is derived from an EMBL/GenBank/DDBJ whole genome shotgun (WGS) entry which is preliminary data.</text>
</comment>
<dbReference type="GO" id="GO:0003713">
    <property type="term" value="F:transcription coactivator activity"/>
    <property type="evidence" value="ECO:0007669"/>
    <property type="project" value="TreeGrafter"/>
</dbReference>
<evidence type="ECO:0000256" key="1">
    <source>
        <dbReference type="ARBA" id="ARBA00004123"/>
    </source>
</evidence>
<evidence type="ECO:0000256" key="4">
    <source>
        <dbReference type="ARBA" id="ARBA00023242"/>
    </source>
</evidence>
<proteinExistence type="predicted"/>
<evidence type="ECO:0000256" key="5">
    <source>
        <dbReference type="SAM" id="MobiDB-lite"/>
    </source>
</evidence>
<dbReference type="Proteomes" id="UP000664521">
    <property type="component" value="Unassembled WGS sequence"/>
</dbReference>
<keyword evidence="3" id="KW-0804">Transcription</keyword>
<sequence length="458" mass="49926">MPDIDPAALSRQDPISQSASTLILSKSNAAIAVPSQKTSKASTSIPRIDLEPLYTSLKAAIGDQWGKYREATSLFILGQLTQHELFLQIGHFFTADANVERLHNQLISAIHGNVTRDVPEQGVAPWVSANDKPTVLSKPVVGDAAEQRLKMEVMQLPARDRRRLKEIPETDIVNPQNQAVMNAIVEYQNAKQIKLPDSVPASAGGLNKTNWEPAILRHYTLPLSSFTAEFPDQEHISARLTPICYEESLPNGCTPACAEYLSVALEQYIKDVMGAILVRTRSNVGHSSLSGIKTSTSTSTATSSSSPSSKTGPGTQKRKSLAEDKIREKEKEREKEEEKETERWVRRPLNMGDLKFALARGDVGFGGCRAVVGRVVSAWEEGTLEGWATPSYPLDDSSQLPSGFGIGTTTDGLLLPRINGVSHHIEDHPHEGWGWEGGSRADRAQLGSLLDECLAFGS</sequence>
<accession>A0A8H3FN97</accession>
<dbReference type="GO" id="GO:0005634">
    <property type="term" value="C:nucleus"/>
    <property type="evidence" value="ECO:0007669"/>
    <property type="project" value="UniProtKB-SubCell"/>
</dbReference>
<dbReference type="PANTHER" id="PTHR21277:SF5">
    <property type="entry name" value="TRANSCRIPTIONAL ADAPTER 1"/>
    <property type="match status" value="1"/>
</dbReference>
<dbReference type="EMBL" id="CAJPDS010000035">
    <property type="protein sequence ID" value="CAF9924126.1"/>
    <property type="molecule type" value="Genomic_DNA"/>
</dbReference>
<gene>
    <name evidence="6" type="primary">HFI1</name>
    <name evidence="6" type="ORF">HETSPECPRED_005499</name>
</gene>
<evidence type="ECO:0000313" key="7">
    <source>
        <dbReference type="Proteomes" id="UP000664521"/>
    </source>
</evidence>
<reference evidence="6" key="1">
    <citation type="submission" date="2021-03" db="EMBL/GenBank/DDBJ databases">
        <authorList>
            <person name="Tagirdzhanova G."/>
        </authorList>
    </citation>
    <scope>NUCLEOTIDE SEQUENCE</scope>
</reference>
<evidence type="ECO:0000313" key="6">
    <source>
        <dbReference type="EMBL" id="CAF9924126.1"/>
    </source>
</evidence>
<comment type="subcellular location">
    <subcellularLocation>
        <location evidence="1">Nucleus</location>
    </subcellularLocation>
</comment>
<feature type="compositionally biased region" description="Low complexity" evidence="5">
    <location>
        <begin position="287"/>
        <end position="315"/>
    </location>
</feature>
<name>A0A8H3FN97_9LECA</name>
<keyword evidence="7" id="KW-1185">Reference proteome</keyword>
<dbReference type="OrthoDB" id="10264870at2759"/>
<keyword evidence="4" id="KW-0539">Nucleus</keyword>
<dbReference type="Pfam" id="PF12767">
    <property type="entry name" value="SAGA-Tad1"/>
    <property type="match status" value="1"/>
</dbReference>